<organism evidence="2 3">
    <name type="scientific">Cerrena zonata</name>
    <dbReference type="NCBI Taxonomy" id="2478898"/>
    <lineage>
        <taxon>Eukaryota</taxon>
        <taxon>Fungi</taxon>
        <taxon>Dikarya</taxon>
        <taxon>Basidiomycota</taxon>
        <taxon>Agaricomycotina</taxon>
        <taxon>Agaricomycetes</taxon>
        <taxon>Polyporales</taxon>
        <taxon>Cerrenaceae</taxon>
        <taxon>Cerrena</taxon>
    </lineage>
</organism>
<keyword evidence="3" id="KW-1185">Reference proteome</keyword>
<dbReference type="EMBL" id="JASBNA010000006">
    <property type="protein sequence ID" value="KAK7691126.1"/>
    <property type="molecule type" value="Genomic_DNA"/>
</dbReference>
<dbReference type="AlphaFoldDB" id="A0AAW0GNN8"/>
<evidence type="ECO:0000313" key="2">
    <source>
        <dbReference type="EMBL" id="KAK7691126.1"/>
    </source>
</evidence>
<comment type="caution">
    <text evidence="2">The sequence shown here is derived from an EMBL/GenBank/DDBJ whole genome shotgun (WGS) entry which is preliminary data.</text>
</comment>
<dbReference type="Proteomes" id="UP001385951">
    <property type="component" value="Unassembled WGS sequence"/>
</dbReference>
<sequence length="115" mass="12226">MLFQVRLKIKSWQNFQLACSIHSTLAIRTSQLVPAVAVAAAVGNGGNSQALTEILATSGSPTFSRFGYSAPPGGEFIMEEKEGPSQTAPGMQMWINGNGGEQRPMHAMPLPPPQT</sequence>
<feature type="region of interest" description="Disordered" evidence="1">
    <location>
        <begin position="82"/>
        <end position="115"/>
    </location>
</feature>
<protein>
    <submittedName>
        <fullName evidence="2">Uncharacterized protein</fullName>
    </submittedName>
</protein>
<proteinExistence type="predicted"/>
<evidence type="ECO:0000256" key="1">
    <source>
        <dbReference type="SAM" id="MobiDB-lite"/>
    </source>
</evidence>
<accession>A0AAW0GNN8</accession>
<reference evidence="2 3" key="1">
    <citation type="submission" date="2022-09" db="EMBL/GenBank/DDBJ databases">
        <authorList>
            <person name="Palmer J.M."/>
        </authorList>
    </citation>
    <scope>NUCLEOTIDE SEQUENCE [LARGE SCALE GENOMIC DNA]</scope>
    <source>
        <strain evidence="2 3">DSM 7382</strain>
    </source>
</reference>
<evidence type="ECO:0000313" key="3">
    <source>
        <dbReference type="Proteomes" id="UP001385951"/>
    </source>
</evidence>
<name>A0AAW0GNN8_9APHY</name>
<gene>
    <name evidence="2" type="ORF">QCA50_006229</name>
</gene>